<dbReference type="RefSeq" id="WP_101682684.1">
    <property type="nucleotide sequence ID" value="NZ_PJRP01000007.1"/>
</dbReference>
<accession>A0A2N5CBJ4</accession>
<dbReference type="InterPro" id="IPR006119">
    <property type="entry name" value="Resolv_N"/>
</dbReference>
<name>A0A2N5CBJ4_9BURK</name>
<dbReference type="GO" id="GO:0003677">
    <property type="term" value="F:DNA binding"/>
    <property type="evidence" value="ECO:0007669"/>
    <property type="project" value="InterPro"/>
</dbReference>
<evidence type="ECO:0000313" key="4">
    <source>
        <dbReference type="EMBL" id="PLP99541.1"/>
    </source>
</evidence>
<reference evidence="4 5" key="1">
    <citation type="submission" date="2017-12" db="EMBL/GenBank/DDBJ databases">
        <title>Genome sequence of the active heterotrophic nitrifier-denitrifier, Cupriavidus pauculus UM1.</title>
        <authorList>
            <person name="Putonti C."/>
            <person name="Castignetti D."/>
        </authorList>
    </citation>
    <scope>NUCLEOTIDE SEQUENCE [LARGE SCALE GENOMIC DNA]</scope>
    <source>
        <strain evidence="4 5">UM1</strain>
    </source>
</reference>
<dbReference type="SUPFAM" id="SSF53041">
    <property type="entry name" value="Resolvase-like"/>
    <property type="match status" value="1"/>
</dbReference>
<dbReference type="EMBL" id="PJRP01000007">
    <property type="protein sequence ID" value="PLP99541.1"/>
    <property type="molecule type" value="Genomic_DNA"/>
</dbReference>
<dbReference type="Pfam" id="PF00239">
    <property type="entry name" value="Resolvase"/>
    <property type="match status" value="1"/>
</dbReference>
<dbReference type="AlphaFoldDB" id="A0A2N5CBJ4"/>
<sequence length="261" mass="28747">MLANLGCGALYRESVVLLRCHGSLLVYSSRRNPLFSSPYGKKDRFARIYGVCVRNAINLDSPAQAKPSRHETSMPRTYAYSNEASTPREFEAECVALDASGYVLDFSRVCWECSPAPIPVLARPGLSQLLARVRAGDAVVTLRLKSLGGSVREVLATIARFGSRGVRVYCVETGDAELTDRTSPIWRTLDAVLRLERTSRSARTKASAEQTVQRGGRLGRPPALDPRLHEEVRAALLAGKSVSELARVMNVSRQTIMRIRD</sequence>
<comment type="caution">
    <text evidence="4">The sequence shown here is derived from an EMBL/GenBank/DDBJ whole genome shotgun (WGS) entry which is preliminary data.</text>
</comment>
<comment type="similarity">
    <text evidence="1">Belongs to the site-specific recombinase resolvase family.</text>
</comment>
<dbReference type="Gene3D" id="3.40.50.1390">
    <property type="entry name" value="Resolvase, N-terminal catalytic domain"/>
    <property type="match status" value="1"/>
</dbReference>
<evidence type="ECO:0000313" key="5">
    <source>
        <dbReference type="Proteomes" id="UP000234341"/>
    </source>
</evidence>
<gene>
    <name evidence="4" type="ORF">CYJ10_17200</name>
</gene>
<dbReference type="SMART" id="SM00857">
    <property type="entry name" value="Resolvase"/>
    <property type="match status" value="1"/>
</dbReference>
<dbReference type="Gene3D" id="1.10.10.60">
    <property type="entry name" value="Homeodomain-like"/>
    <property type="match status" value="1"/>
</dbReference>
<dbReference type="GO" id="GO:0000150">
    <property type="term" value="F:DNA strand exchange activity"/>
    <property type="evidence" value="ECO:0007669"/>
    <property type="project" value="InterPro"/>
</dbReference>
<dbReference type="SUPFAM" id="SSF46689">
    <property type="entry name" value="Homeodomain-like"/>
    <property type="match status" value="1"/>
</dbReference>
<dbReference type="CDD" id="cd00569">
    <property type="entry name" value="HTH_Hin_like"/>
    <property type="match status" value="1"/>
</dbReference>
<feature type="domain" description="Resolvase/invertase-type recombinase catalytic" evidence="3">
    <location>
        <begin position="77"/>
        <end position="217"/>
    </location>
</feature>
<dbReference type="Proteomes" id="UP000234341">
    <property type="component" value="Unassembled WGS sequence"/>
</dbReference>
<evidence type="ECO:0000256" key="2">
    <source>
        <dbReference type="SAM" id="MobiDB-lite"/>
    </source>
</evidence>
<evidence type="ECO:0000256" key="1">
    <source>
        <dbReference type="ARBA" id="ARBA00009913"/>
    </source>
</evidence>
<evidence type="ECO:0000259" key="3">
    <source>
        <dbReference type="SMART" id="SM00857"/>
    </source>
</evidence>
<proteinExistence type="inferred from homology"/>
<dbReference type="InterPro" id="IPR036162">
    <property type="entry name" value="Resolvase-like_N_sf"/>
</dbReference>
<feature type="region of interest" description="Disordered" evidence="2">
    <location>
        <begin position="200"/>
        <end position="224"/>
    </location>
</feature>
<organism evidence="4 5">
    <name type="scientific">Cupriavidus pauculus</name>
    <dbReference type="NCBI Taxonomy" id="82633"/>
    <lineage>
        <taxon>Bacteria</taxon>
        <taxon>Pseudomonadati</taxon>
        <taxon>Pseudomonadota</taxon>
        <taxon>Betaproteobacteria</taxon>
        <taxon>Burkholderiales</taxon>
        <taxon>Burkholderiaceae</taxon>
        <taxon>Cupriavidus</taxon>
    </lineage>
</organism>
<protein>
    <submittedName>
        <fullName evidence="4">DNA invertase Pin</fullName>
    </submittedName>
</protein>
<dbReference type="InterPro" id="IPR009057">
    <property type="entry name" value="Homeodomain-like_sf"/>
</dbReference>
<dbReference type="OrthoDB" id="8585334at2"/>